<dbReference type="GO" id="GO:0070475">
    <property type="term" value="P:rRNA base methylation"/>
    <property type="evidence" value="ECO:0007669"/>
    <property type="project" value="TreeGrafter"/>
</dbReference>
<evidence type="ECO:0000256" key="2">
    <source>
        <dbReference type="ARBA" id="ARBA00022679"/>
    </source>
</evidence>
<dbReference type="AlphaFoldDB" id="A0A6J5ZNC2"/>
<evidence type="ECO:0000256" key="1">
    <source>
        <dbReference type="ARBA" id="ARBA00022603"/>
    </source>
</evidence>
<evidence type="ECO:0000256" key="3">
    <source>
        <dbReference type="ARBA" id="ARBA00022691"/>
    </source>
</evidence>
<dbReference type="Pfam" id="PF01938">
    <property type="entry name" value="TRAM"/>
    <property type="match status" value="1"/>
</dbReference>
<keyword evidence="2" id="KW-0808">Transferase</keyword>
<dbReference type="Gene3D" id="3.40.50.150">
    <property type="entry name" value="Vaccinia Virus protein VP39"/>
    <property type="match status" value="2"/>
</dbReference>
<evidence type="ECO:0000313" key="7">
    <source>
        <dbReference type="EMBL" id="CAB4714000.1"/>
    </source>
</evidence>
<dbReference type="InterPro" id="IPR002792">
    <property type="entry name" value="TRAM_dom"/>
</dbReference>
<feature type="domain" description="TRAM" evidence="4">
    <location>
        <begin position="6"/>
        <end position="64"/>
    </location>
</feature>
<dbReference type="Pfam" id="PF05958">
    <property type="entry name" value="tRNA_U5-meth_tr"/>
    <property type="match status" value="1"/>
</dbReference>
<dbReference type="PROSITE" id="PS51687">
    <property type="entry name" value="SAM_MT_RNA_M5U"/>
    <property type="match status" value="1"/>
</dbReference>
<keyword evidence="1" id="KW-0489">Methyltransferase</keyword>
<reference evidence="5" key="1">
    <citation type="submission" date="2020-05" db="EMBL/GenBank/DDBJ databases">
        <authorList>
            <person name="Chiriac C."/>
            <person name="Salcher M."/>
            <person name="Ghai R."/>
            <person name="Kavagutti S V."/>
        </authorList>
    </citation>
    <scope>NUCLEOTIDE SEQUENCE</scope>
</reference>
<sequence>MTGIETVKVGQIVELTADKVANGGFCIARHDGQVVFLRHGIPGERVRAEITDISKKFLRADVVEVLAASEHRVEAPCAYAGTCGGCDWQHVSLSHQRELKSEVVREQLSHLGGITHVNGKPLADFEVISLSPSETGLRWRTRNRYARIGDVSIGMKMTRSHTVVEIDDCLIAVEGSVALAQEKKHLGRGDISTAQSSTGQHVVVDQRGGPWLDETVGDRSWRIHAGSFWQVHKDAPIVFVETVRRFANLKPGDKALDLYAGAGLFAASLAADVTEKGEMVAVESVIDSMRDARRSCSDLPQMDLITADVSKWITQIDEDFEVVILDPPRAGAGLDVVTELNRITKRAIVYVACEPSALGRDAKYLADAGWSMTKLVGLDAFPMTGHVECIALFERY</sequence>
<organism evidence="5">
    <name type="scientific">freshwater metagenome</name>
    <dbReference type="NCBI Taxonomy" id="449393"/>
    <lineage>
        <taxon>unclassified sequences</taxon>
        <taxon>metagenomes</taxon>
        <taxon>ecological metagenomes</taxon>
    </lineage>
</organism>
<evidence type="ECO:0000313" key="5">
    <source>
        <dbReference type="EMBL" id="CAB4342509.1"/>
    </source>
</evidence>
<dbReference type="PANTHER" id="PTHR11061:SF30">
    <property type="entry name" value="TRNA (URACIL(54)-C(5))-METHYLTRANSFERASE"/>
    <property type="match status" value="1"/>
</dbReference>
<dbReference type="EMBL" id="CAFBPK010000018">
    <property type="protein sequence ID" value="CAB5023974.1"/>
    <property type="molecule type" value="Genomic_DNA"/>
</dbReference>
<dbReference type="PROSITE" id="PS01231">
    <property type="entry name" value="TRMA_2"/>
    <property type="match status" value="1"/>
</dbReference>
<keyword evidence="3" id="KW-0949">S-adenosyl-L-methionine</keyword>
<proteinExistence type="predicted"/>
<protein>
    <submittedName>
        <fullName evidence="5">Unannotated protein</fullName>
    </submittedName>
</protein>
<dbReference type="InterPro" id="IPR010280">
    <property type="entry name" value="U5_MeTrfase_fam"/>
</dbReference>
<dbReference type="EMBL" id="CAESAD010000008">
    <property type="protein sequence ID" value="CAB4342509.1"/>
    <property type="molecule type" value="Genomic_DNA"/>
</dbReference>
<dbReference type="GO" id="GO:0070041">
    <property type="term" value="F:rRNA (uridine-C5-)-methyltransferase activity"/>
    <property type="evidence" value="ECO:0007669"/>
    <property type="project" value="TreeGrafter"/>
</dbReference>
<dbReference type="EMBL" id="CAFAAO010000006">
    <property type="protein sequence ID" value="CAB4800264.1"/>
    <property type="molecule type" value="Genomic_DNA"/>
</dbReference>
<dbReference type="InterPro" id="IPR012340">
    <property type="entry name" value="NA-bd_OB-fold"/>
</dbReference>
<dbReference type="EMBL" id="CAESAI010000033">
    <property type="protein sequence ID" value="CAB4342699.1"/>
    <property type="molecule type" value="Genomic_DNA"/>
</dbReference>
<dbReference type="Gene3D" id="2.40.50.140">
    <property type="entry name" value="Nucleic acid-binding proteins"/>
    <property type="match status" value="1"/>
</dbReference>
<dbReference type="PROSITE" id="PS50926">
    <property type="entry name" value="TRAM"/>
    <property type="match status" value="1"/>
</dbReference>
<dbReference type="SUPFAM" id="SSF53335">
    <property type="entry name" value="S-adenosyl-L-methionine-dependent methyltransferases"/>
    <property type="match status" value="1"/>
</dbReference>
<dbReference type="PANTHER" id="PTHR11061">
    <property type="entry name" value="RNA M5U METHYLTRANSFERASE"/>
    <property type="match status" value="1"/>
</dbReference>
<evidence type="ECO:0000313" key="6">
    <source>
        <dbReference type="EMBL" id="CAB4342699.1"/>
    </source>
</evidence>
<dbReference type="InterPro" id="IPR030391">
    <property type="entry name" value="MeTrfase_TrmA_CS"/>
</dbReference>
<dbReference type="EMBL" id="CAEZYC010000066">
    <property type="protein sequence ID" value="CAB4714000.1"/>
    <property type="molecule type" value="Genomic_DNA"/>
</dbReference>
<dbReference type="SUPFAM" id="SSF50249">
    <property type="entry name" value="Nucleic acid-binding proteins"/>
    <property type="match status" value="1"/>
</dbReference>
<dbReference type="InterPro" id="IPR029063">
    <property type="entry name" value="SAM-dependent_MTases_sf"/>
</dbReference>
<dbReference type="CDD" id="cd02440">
    <property type="entry name" value="AdoMet_MTases"/>
    <property type="match status" value="1"/>
</dbReference>
<evidence type="ECO:0000313" key="8">
    <source>
        <dbReference type="EMBL" id="CAB4800264.1"/>
    </source>
</evidence>
<accession>A0A6J5ZNC2</accession>
<evidence type="ECO:0000313" key="9">
    <source>
        <dbReference type="EMBL" id="CAB5023974.1"/>
    </source>
</evidence>
<name>A0A6J5ZNC2_9ZZZZ</name>
<gene>
    <name evidence="7" type="ORF">UFOPK2648_01060</name>
    <name evidence="8" type="ORF">UFOPK3037_00586</name>
    <name evidence="6" type="ORF">UFOPK3406_01152</name>
    <name evidence="5" type="ORF">UFOPK3925_01135</name>
    <name evidence="9" type="ORF">UFOPK4097_01103</name>
</gene>
<evidence type="ECO:0000259" key="4">
    <source>
        <dbReference type="PROSITE" id="PS50926"/>
    </source>
</evidence>